<dbReference type="PROSITE" id="PS50297">
    <property type="entry name" value="ANK_REP_REGION"/>
    <property type="match status" value="1"/>
</dbReference>
<evidence type="ECO:0000259" key="3">
    <source>
        <dbReference type="Pfam" id="PF13962"/>
    </source>
</evidence>
<gene>
    <name evidence="4" type="ORF">FSB_LOCUS26929</name>
</gene>
<dbReference type="Pfam" id="PF12796">
    <property type="entry name" value="Ank_2"/>
    <property type="match status" value="1"/>
</dbReference>
<keyword evidence="1" id="KW-0040">ANK repeat</keyword>
<reference evidence="4" key="1">
    <citation type="submission" date="2018-02" db="EMBL/GenBank/DDBJ databases">
        <authorList>
            <person name="Cohen D.B."/>
            <person name="Kent A.D."/>
        </authorList>
    </citation>
    <scope>NUCLEOTIDE SEQUENCE</scope>
</reference>
<dbReference type="SUPFAM" id="SSF48403">
    <property type="entry name" value="Ankyrin repeat"/>
    <property type="match status" value="1"/>
</dbReference>
<feature type="compositionally biased region" description="Basic and acidic residues" evidence="2">
    <location>
        <begin position="388"/>
        <end position="414"/>
    </location>
</feature>
<dbReference type="InterPro" id="IPR026961">
    <property type="entry name" value="PGG_dom"/>
</dbReference>
<dbReference type="SMART" id="SM00248">
    <property type="entry name" value="ANK"/>
    <property type="match status" value="4"/>
</dbReference>
<dbReference type="InterPro" id="IPR036770">
    <property type="entry name" value="Ankyrin_rpt-contain_sf"/>
</dbReference>
<name>A0A2N9G8R8_FAGSY</name>
<dbReference type="InterPro" id="IPR002110">
    <property type="entry name" value="Ankyrin_rpt"/>
</dbReference>
<evidence type="ECO:0000256" key="1">
    <source>
        <dbReference type="PROSITE-ProRule" id="PRU00023"/>
    </source>
</evidence>
<evidence type="ECO:0000256" key="2">
    <source>
        <dbReference type="SAM" id="MobiDB-lite"/>
    </source>
</evidence>
<dbReference type="PANTHER" id="PTHR24128">
    <property type="entry name" value="HOMEOBOX PROTEIN WARIAI"/>
    <property type="match status" value="1"/>
</dbReference>
<proteinExistence type="predicted"/>
<dbReference type="PROSITE" id="PS50088">
    <property type="entry name" value="ANK_REPEAT"/>
    <property type="match status" value="1"/>
</dbReference>
<feature type="repeat" description="ANK" evidence="1">
    <location>
        <begin position="73"/>
        <end position="100"/>
    </location>
</feature>
<dbReference type="AlphaFoldDB" id="A0A2N9G8R8"/>
<feature type="compositionally biased region" description="Low complexity" evidence="2">
    <location>
        <begin position="367"/>
        <end position="376"/>
    </location>
</feature>
<sequence>MAQRIERLNQAALQGNIDDFYILIREDVKLLEHIDELPFVDTPLHIAAFVGHIPFALEMLRLKPSFARKPNPNGLSPIHLALQNGQYKMVYWLVNFDNDLVRVKGREAITPLHYVAKTRGDHLNLLAKFLSFCPKSIVDVTIRNETALHIALKHDNLEAFKFLVGWLKRSWFKNAASYERKVLNAWDQEGNTAVSHLLSWGGVDINFKNFEGKTAWDILEGQTQVDNTEMRVMLRRAGASTDGKRNALLVIAALFVTVTYQAVLSPPGGLWQDDYKPETNQTLCNTTAPLKAGSGHLGINQTHCNTTPPHKAGTAIRLERKHCNLPSSSTGAKSTAPRPSGRGQGSQRAAAVAALSQVLTAEKKQSPDQSPTRSSSSPPPETNPPVEAKSENDQSETEHPQEVAAIKETEEVAARSESNGEDSEPKQESAGE</sequence>
<dbReference type="Pfam" id="PF13962">
    <property type="entry name" value="PGG"/>
    <property type="match status" value="1"/>
</dbReference>
<protein>
    <recommendedName>
        <fullName evidence="3">PGG domain-containing protein</fullName>
    </recommendedName>
</protein>
<evidence type="ECO:0000313" key="4">
    <source>
        <dbReference type="EMBL" id="SPC99047.1"/>
    </source>
</evidence>
<feature type="compositionally biased region" description="Basic and acidic residues" evidence="2">
    <location>
        <begin position="423"/>
        <end position="432"/>
    </location>
</feature>
<feature type="domain" description="PGG" evidence="3">
    <location>
        <begin position="244"/>
        <end position="280"/>
    </location>
</feature>
<feature type="region of interest" description="Disordered" evidence="2">
    <location>
        <begin position="324"/>
        <end position="432"/>
    </location>
</feature>
<accession>A0A2N9G8R8</accession>
<dbReference type="Gene3D" id="1.25.40.20">
    <property type="entry name" value="Ankyrin repeat-containing domain"/>
    <property type="match status" value="1"/>
</dbReference>
<dbReference type="PANTHER" id="PTHR24128:SF24">
    <property type="entry name" value="ANKYRIN REPEAT PROTEIN"/>
    <property type="match status" value="1"/>
</dbReference>
<organism evidence="4">
    <name type="scientific">Fagus sylvatica</name>
    <name type="common">Beechnut</name>
    <dbReference type="NCBI Taxonomy" id="28930"/>
    <lineage>
        <taxon>Eukaryota</taxon>
        <taxon>Viridiplantae</taxon>
        <taxon>Streptophyta</taxon>
        <taxon>Embryophyta</taxon>
        <taxon>Tracheophyta</taxon>
        <taxon>Spermatophyta</taxon>
        <taxon>Magnoliopsida</taxon>
        <taxon>eudicotyledons</taxon>
        <taxon>Gunneridae</taxon>
        <taxon>Pentapetalae</taxon>
        <taxon>rosids</taxon>
        <taxon>fabids</taxon>
        <taxon>Fagales</taxon>
        <taxon>Fagaceae</taxon>
        <taxon>Fagus</taxon>
    </lineage>
</organism>
<dbReference type="EMBL" id="OIVN01001929">
    <property type="protein sequence ID" value="SPC99047.1"/>
    <property type="molecule type" value="Genomic_DNA"/>
</dbReference>